<organism evidence="2 3">
    <name type="scientific">Methylobacterium iners</name>
    <dbReference type="NCBI Taxonomy" id="418707"/>
    <lineage>
        <taxon>Bacteria</taxon>
        <taxon>Pseudomonadati</taxon>
        <taxon>Pseudomonadota</taxon>
        <taxon>Alphaproteobacteria</taxon>
        <taxon>Hyphomicrobiales</taxon>
        <taxon>Methylobacteriaceae</taxon>
        <taxon>Methylobacterium</taxon>
    </lineage>
</organism>
<keyword evidence="1" id="KW-0472">Membrane</keyword>
<dbReference type="Proteomes" id="UP001055125">
    <property type="component" value="Unassembled WGS sequence"/>
</dbReference>
<comment type="caution">
    <text evidence="2">The sequence shown here is derived from an EMBL/GenBank/DDBJ whole genome shotgun (WGS) entry which is preliminary data.</text>
</comment>
<evidence type="ECO:0000256" key="1">
    <source>
        <dbReference type="SAM" id="Phobius"/>
    </source>
</evidence>
<keyword evidence="3" id="KW-1185">Reference proteome</keyword>
<sequence>MAHRAARLPDLLSAIITLSYVKLMASSYPFALAVRPARHLPERFNYSIGQPGKLKVHALHTFSSFDEAREVGKAALDQMIAQWRERETEAAGPSIW</sequence>
<evidence type="ECO:0000313" key="3">
    <source>
        <dbReference type="Proteomes" id="UP001055125"/>
    </source>
</evidence>
<dbReference type="EMBL" id="BPQP01000107">
    <property type="protein sequence ID" value="GJD97761.1"/>
    <property type="molecule type" value="Genomic_DNA"/>
</dbReference>
<keyword evidence="1" id="KW-0812">Transmembrane</keyword>
<gene>
    <name evidence="2" type="ORF">OCOJLMKI_4994</name>
</gene>
<proteinExistence type="predicted"/>
<feature type="transmembrane region" description="Helical" evidence="1">
    <location>
        <begin position="12"/>
        <end position="34"/>
    </location>
</feature>
<name>A0ABQ4S3Q5_9HYPH</name>
<evidence type="ECO:0000313" key="2">
    <source>
        <dbReference type="EMBL" id="GJD97761.1"/>
    </source>
</evidence>
<reference evidence="2" key="1">
    <citation type="journal article" date="2021" name="Front. Microbiol.">
        <title>Comprehensive Comparative Genomics and Phenotyping of Methylobacterium Species.</title>
        <authorList>
            <person name="Alessa O."/>
            <person name="Ogura Y."/>
            <person name="Fujitani Y."/>
            <person name="Takami H."/>
            <person name="Hayashi T."/>
            <person name="Sahin N."/>
            <person name="Tani A."/>
        </authorList>
    </citation>
    <scope>NUCLEOTIDE SEQUENCE</scope>
    <source>
        <strain evidence="2">DSM 19015</strain>
    </source>
</reference>
<keyword evidence="1" id="KW-1133">Transmembrane helix</keyword>
<protein>
    <submittedName>
        <fullName evidence="2">Uncharacterized protein</fullName>
    </submittedName>
</protein>
<dbReference type="RefSeq" id="WP_238246809.1">
    <property type="nucleotide sequence ID" value="NZ_BPQP01000107.1"/>
</dbReference>
<reference evidence="2" key="2">
    <citation type="submission" date="2021-08" db="EMBL/GenBank/DDBJ databases">
        <authorList>
            <person name="Tani A."/>
            <person name="Ola A."/>
            <person name="Ogura Y."/>
            <person name="Katsura K."/>
            <person name="Hayashi T."/>
        </authorList>
    </citation>
    <scope>NUCLEOTIDE SEQUENCE</scope>
    <source>
        <strain evidence="2">DSM 19015</strain>
    </source>
</reference>
<accession>A0ABQ4S3Q5</accession>